<proteinExistence type="inferred from homology"/>
<gene>
    <name evidence="6" type="primary">cmr5</name>
    <name evidence="6" type="ORF">ENS64_03760</name>
</gene>
<dbReference type="EMBL" id="DSVQ01000007">
    <property type="protein sequence ID" value="HGT38365.1"/>
    <property type="molecule type" value="Genomic_DNA"/>
</dbReference>
<organism evidence="6">
    <name type="scientific">Schlesneria paludicola</name>
    <dbReference type="NCBI Taxonomy" id="360056"/>
    <lineage>
        <taxon>Bacteria</taxon>
        <taxon>Pseudomonadati</taxon>
        <taxon>Planctomycetota</taxon>
        <taxon>Planctomycetia</taxon>
        <taxon>Planctomycetales</taxon>
        <taxon>Planctomycetaceae</taxon>
        <taxon>Schlesneria</taxon>
    </lineage>
</organism>
<comment type="subcellular location">
    <subcellularLocation>
        <location evidence="1">Cytoplasm</location>
    </subcellularLocation>
</comment>
<comment type="similarity">
    <text evidence="2">Belongs to the CRISPR system Cmr5 family.</text>
</comment>
<dbReference type="NCBIfam" id="TIGR01881">
    <property type="entry name" value="cas_Cmr5"/>
    <property type="match status" value="1"/>
</dbReference>
<evidence type="ECO:0000256" key="3">
    <source>
        <dbReference type="ARBA" id="ARBA00022490"/>
    </source>
</evidence>
<dbReference type="Gene3D" id="1.10.520.30">
    <property type="entry name" value="AF1862-like domain"/>
    <property type="match status" value="1"/>
</dbReference>
<keyword evidence="4" id="KW-0051">Antiviral defense</keyword>
<accession>A0A7C4QNI8</accession>
<sequence>MQTRSQQYAQAAFPAVQRHYPQATKDLSKEQKEYRTVAKKFPSLIHTCGLAQAIAFYQAKGHTDYLADLASVVSRAGHPEITNAQSLAEHSRTAQLSLYMRLSRNTLMAAGWIKRYVEALAGEDE</sequence>
<reference evidence="6" key="1">
    <citation type="journal article" date="2020" name="mSystems">
        <title>Genome- and Community-Level Interaction Insights into Carbon Utilization and Element Cycling Functions of Hydrothermarchaeota in Hydrothermal Sediment.</title>
        <authorList>
            <person name="Zhou Z."/>
            <person name="Liu Y."/>
            <person name="Xu W."/>
            <person name="Pan J."/>
            <person name="Luo Z.H."/>
            <person name="Li M."/>
        </authorList>
    </citation>
    <scope>NUCLEOTIDE SEQUENCE [LARGE SCALE GENOMIC DNA]</scope>
    <source>
        <strain evidence="6">SpSt-508</strain>
    </source>
</reference>
<evidence type="ECO:0000313" key="6">
    <source>
        <dbReference type="EMBL" id="HGT38365.1"/>
    </source>
</evidence>
<comment type="caution">
    <text evidence="6">The sequence shown here is derived from an EMBL/GenBank/DDBJ whole genome shotgun (WGS) entry which is preliminary data.</text>
</comment>
<keyword evidence="3" id="KW-0963">Cytoplasm</keyword>
<evidence type="ECO:0000256" key="5">
    <source>
        <dbReference type="ARBA" id="ARBA00030001"/>
    </source>
</evidence>
<dbReference type="SUPFAM" id="SSF158568">
    <property type="entry name" value="AF1862-like"/>
    <property type="match status" value="1"/>
</dbReference>
<dbReference type="GO" id="GO:0005737">
    <property type="term" value="C:cytoplasm"/>
    <property type="evidence" value="ECO:0007669"/>
    <property type="project" value="UniProtKB-SubCell"/>
</dbReference>
<dbReference type="Pfam" id="PF09701">
    <property type="entry name" value="Cas_Cmr5"/>
    <property type="match status" value="1"/>
</dbReference>
<evidence type="ECO:0000256" key="4">
    <source>
        <dbReference type="ARBA" id="ARBA00023118"/>
    </source>
</evidence>
<evidence type="ECO:0000256" key="1">
    <source>
        <dbReference type="ARBA" id="ARBA00004496"/>
    </source>
</evidence>
<protein>
    <recommendedName>
        <fullName evidence="5">CRISPR type III-B/RAMP module-associated protein Cmr5</fullName>
    </recommendedName>
</protein>
<dbReference type="InterPro" id="IPR010160">
    <property type="entry name" value="CRISPR-assoc_prot_Cmr5"/>
</dbReference>
<dbReference type="InterPro" id="IPR023101">
    <property type="entry name" value="AF1862-like_dom_sf"/>
</dbReference>
<dbReference type="GO" id="GO:0051607">
    <property type="term" value="P:defense response to virus"/>
    <property type="evidence" value="ECO:0007669"/>
    <property type="project" value="UniProtKB-KW"/>
</dbReference>
<dbReference type="AlphaFoldDB" id="A0A7C4QNI8"/>
<evidence type="ECO:0000256" key="2">
    <source>
        <dbReference type="ARBA" id="ARBA00006161"/>
    </source>
</evidence>
<name>A0A7C4QNI8_9PLAN</name>